<dbReference type="EMBL" id="QAOT01000011">
    <property type="protein sequence ID" value="PTR17816.1"/>
    <property type="molecule type" value="Genomic_DNA"/>
</dbReference>
<organism evidence="2 3">
    <name type="scientific">Cereibacter azotoformans</name>
    <dbReference type="NCBI Taxonomy" id="43057"/>
    <lineage>
        <taxon>Bacteria</taxon>
        <taxon>Pseudomonadati</taxon>
        <taxon>Pseudomonadota</taxon>
        <taxon>Alphaproteobacteria</taxon>
        <taxon>Rhodobacterales</taxon>
        <taxon>Paracoccaceae</taxon>
        <taxon>Cereibacter</taxon>
    </lineage>
</organism>
<comment type="caution">
    <text evidence="2">The sequence shown here is derived from an EMBL/GenBank/DDBJ whole genome shotgun (WGS) entry which is preliminary data.</text>
</comment>
<accession>A0A2T5K5W0</accession>
<dbReference type="Pfam" id="PF10005">
    <property type="entry name" value="Zn_ribbon_DZR_6"/>
    <property type="match status" value="1"/>
</dbReference>
<dbReference type="PIRSF" id="PIRSF012641">
    <property type="entry name" value="UCP012641"/>
    <property type="match status" value="1"/>
</dbReference>
<sequence>MQRFSCPSCRQEIFFRNTACLACGAQLRFDPDTGFADLQEGSGTPCANREVINCNWTAHEGVPLCLSCLHTTVVPDLSIHDNRERWERIETAKRPLILMLHRLHLPLFDGRGAAVPRFELKGDPLDGSAPRILTGHANGTITLNIAEADDAERERIRSEMNEPYRTLTGHLRHEVAHHYWDVLTEGRADRLGQLREVFGDERQDYAVALQTHYAEGPPPDWPDRFISAYATAHPWEDFAESWAHVFHLLDGIETAQAFGLLTSATLPQGLDALIEEPMSRLTGVWVELVIALNAVNQALGHETFYPFVLAPAVVRKQEAIRALIREAGRSGG</sequence>
<evidence type="ECO:0000313" key="3">
    <source>
        <dbReference type="Proteomes" id="UP000244060"/>
    </source>
</evidence>
<dbReference type="InterPro" id="IPR031321">
    <property type="entry name" value="UCP012641"/>
</dbReference>
<dbReference type="Proteomes" id="UP000244060">
    <property type="component" value="Unassembled WGS sequence"/>
</dbReference>
<keyword evidence="3" id="KW-1185">Reference proteome</keyword>
<evidence type="ECO:0000259" key="1">
    <source>
        <dbReference type="Pfam" id="PF10005"/>
    </source>
</evidence>
<dbReference type="OrthoDB" id="256753at2"/>
<feature type="domain" description="Zinc-ribbon" evidence="1">
    <location>
        <begin position="4"/>
        <end position="78"/>
    </location>
</feature>
<name>A0A2T5K5W0_9RHOB</name>
<proteinExistence type="predicted"/>
<dbReference type="RefSeq" id="WP_108221271.1">
    <property type="nucleotide sequence ID" value="NZ_CP090022.1"/>
</dbReference>
<dbReference type="InterPro" id="IPR011201">
    <property type="entry name" value="Zinc-ribbon_6_bact"/>
</dbReference>
<protein>
    <recommendedName>
        <fullName evidence="1">Zinc-ribbon domain-containing protein</fullName>
    </recommendedName>
</protein>
<reference evidence="2 3" key="1">
    <citation type="submission" date="2018-04" db="EMBL/GenBank/DDBJ databases">
        <title>Genomic Encyclopedia of Type Strains, Phase III (KMG-III): the genomes of soil and plant-associated and newly described type strains.</title>
        <authorList>
            <person name="Whitman W."/>
        </authorList>
    </citation>
    <scope>NUCLEOTIDE SEQUENCE [LARGE SCALE GENOMIC DNA]</scope>
    <source>
        <strain evidence="2 3">KA25</strain>
    </source>
</reference>
<evidence type="ECO:0000313" key="2">
    <source>
        <dbReference type="EMBL" id="PTR17816.1"/>
    </source>
</evidence>
<gene>
    <name evidence="2" type="ORF">C8J28_111104</name>
</gene>
<dbReference type="AlphaFoldDB" id="A0A2T5K5W0"/>
<dbReference type="Pfam" id="PF15887">
    <property type="entry name" value="Peptidase_Mx"/>
    <property type="match status" value="1"/>
</dbReference>